<reference evidence="2 3" key="1">
    <citation type="submission" date="2024-11" db="EMBL/GenBank/DDBJ databases">
        <authorList>
            <person name="Heng Y.C."/>
            <person name="Lim A.C.H."/>
            <person name="Lee J.K.Y."/>
            <person name="Kittelmann S."/>
        </authorList>
    </citation>
    <scope>NUCLEOTIDE SEQUENCE [LARGE SCALE GENOMIC DNA]</scope>
    <source>
        <strain evidence="2 3">WILCCON 0269</strain>
    </source>
</reference>
<dbReference type="Proteomes" id="UP001623660">
    <property type="component" value="Unassembled WGS sequence"/>
</dbReference>
<protein>
    <submittedName>
        <fullName evidence="2">Uncharacterized protein</fullName>
    </submittedName>
</protein>
<keyword evidence="3" id="KW-1185">Reference proteome</keyword>
<accession>A0ABW8SEU2</accession>
<comment type="caution">
    <text evidence="2">The sequence shown here is derived from an EMBL/GenBank/DDBJ whole genome shotgun (WGS) entry which is preliminary data.</text>
</comment>
<keyword evidence="1" id="KW-0472">Membrane</keyword>
<name>A0ABW8SEU2_9CLOT</name>
<feature type="transmembrane region" description="Helical" evidence="1">
    <location>
        <begin position="6"/>
        <end position="25"/>
    </location>
</feature>
<gene>
    <name evidence="2" type="ORF">ACJDU8_01325</name>
</gene>
<evidence type="ECO:0000256" key="1">
    <source>
        <dbReference type="SAM" id="Phobius"/>
    </source>
</evidence>
<dbReference type="EMBL" id="JBJHZX010000001">
    <property type="protein sequence ID" value="MFL0194222.1"/>
    <property type="molecule type" value="Genomic_DNA"/>
</dbReference>
<keyword evidence="1" id="KW-0812">Transmembrane</keyword>
<dbReference type="RefSeq" id="WP_406790335.1">
    <property type="nucleotide sequence ID" value="NZ_JBJHZX010000001.1"/>
</dbReference>
<keyword evidence="1" id="KW-1133">Transmembrane helix</keyword>
<proteinExistence type="predicted"/>
<organism evidence="2 3">
    <name type="scientific">Candidatus Clostridium eludens</name>
    <dbReference type="NCBI Taxonomy" id="3381663"/>
    <lineage>
        <taxon>Bacteria</taxon>
        <taxon>Bacillati</taxon>
        <taxon>Bacillota</taxon>
        <taxon>Clostridia</taxon>
        <taxon>Eubacteriales</taxon>
        <taxon>Clostridiaceae</taxon>
        <taxon>Clostridium</taxon>
    </lineage>
</organism>
<sequence>MKIDTVLIIQIIMIFLCVASIMVYVRIIYRKTVSYFYDEYGRSSLIQILQYLKKLQPKDYLVYEKYKIWWYYVYF</sequence>
<evidence type="ECO:0000313" key="2">
    <source>
        <dbReference type="EMBL" id="MFL0194222.1"/>
    </source>
</evidence>
<evidence type="ECO:0000313" key="3">
    <source>
        <dbReference type="Proteomes" id="UP001623660"/>
    </source>
</evidence>